<proteinExistence type="predicted"/>
<feature type="region of interest" description="Disordered" evidence="1">
    <location>
        <begin position="270"/>
        <end position="307"/>
    </location>
</feature>
<evidence type="ECO:0000313" key="4">
    <source>
        <dbReference type="Proteomes" id="UP001215151"/>
    </source>
</evidence>
<keyword evidence="2" id="KW-0472">Membrane</keyword>
<feature type="transmembrane region" description="Helical" evidence="2">
    <location>
        <begin position="241"/>
        <end position="265"/>
    </location>
</feature>
<feature type="region of interest" description="Disordered" evidence="1">
    <location>
        <begin position="379"/>
        <end position="410"/>
    </location>
</feature>
<evidence type="ECO:0000256" key="1">
    <source>
        <dbReference type="SAM" id="MobiDB-lite"/>
    </source>
</evidence>
<organism evidence="3 4">
    <name type="scientific">Trametes cubensis</name>
    <dbReference type="NCBI Taxonomy" id="1111947"/>
    <lineage>
        <taxon>Eukaryota</taxon>
        <taxon>Fungi</taxon>
        <taxon>Dikarya</taxon>
        <taxon>Basidiomycota</taxon>
        <taxon>Agaricomycotina</taxon>
        <taxon>Agaricomycetes</taxon>
        <taxon>Polyporales</taxon>
        <taxon>Polyporaceae</taxon>
        <taxon>Trametes</taxon>
    </lineage>
</organism>
<dbReference type="Proteomes" id="UP001215151">
    <property type="component" value="Unassembled WGS sequence"/>
</dbReference>
<dbReference type="AlphaFoldDB" id="A0AAD7TKB9"/>
<name>A0AAD7TKB9_9APHY</name>
<feature type="region of interest" description="Disordered" evidence="1">
    <location>
        <begin position="436"/>
        <end position="458"/>
    </location>
</feature>
<dbReference type="EMBL" id="JAPEVG010000370">
    <property type="protein sequence ID" value="KAJ8463814.1"/>
    <property type="molecule type" value="Genomic_DNA"/>
</dbReference>
<dbReference type="Gene3D" id="2.60.120.260">
    <property type="entry name" value="Galactose-binding domain-like"/>
    <property type="match status" value="1"/>
</dbReference>
<feature type="compositionally biased region" description="Polar residues" evidence="1">
    <location>
        <begin position="287"/>
        <end position="297"/>
    </location>
</feature>
<accession>A0AAD7TKB9</accession>
<dbReference type="CDD" id="cd12087">
    <property type="entry name" value="TM_EGFR-like"/>
    <property type="match status" value="1"/>
</dbReference>
<feature type="compositionally biased region" description="Basic and acidic residues" evidence="1">
    <location>
        <begin position="277"/>
        <end position="286"/>
    </location>
</feature>
<keyword evidence="2" id="KW-0812">Transmembrane</keyword>
<comment type="caution">
    <text evidence="3">The sequence shown here is derived from an EMBL/GenBank/DDBJ whole genome shotgun (WGS) entry which is preliminary data.</text>
</comment>
<evidence type="ECO:0000313" key="3">
    <source>
        <dbReference type="EMBL" id="KAJ8463814.1"/>
    </source>
</evidence>
<evidence type="ECO:0000256" key="2">
    <source>
        <dbReference type="SAM" id="Phobius"/>
    </source>
</evidence>
<feature type="region of interest" description="Disordered" evidence="1">
    <location>
        <begin position="319"/>
        <end position="360"/>
    </location>
</feature>
<protein>
    <submittedName>
        <fullName evidence="3">Uncharacterized protein</fullName>
    </submittedName>
</protein>
<keyword evidence="4" id="KW-1185">Reference proteome</keyword>
<feature type="compositionally biased region" description="Low complexity" evidence="1">
    <location>
        <begin position="321"/>
        <end position="340"/>
    </location>
</feature>
<gene>
    <name evidence="3" type="ORF">ONZ51_g10012</name>
</gene>
<sequence length="458" mass="48753">MLSFIHIHPLIFPIPLLTVVHALSIFLLSGLLPVGGASAVTPRSVNAVNRTIDDELGDSVTGLQPVYSPQADWNQGATCTTCHIGTGLIDPTRVFGGTWHDSTTYPDDTPHTIAATFTGTAVYVFNIVVNAVPDTATLTNLTFFLDGERAGEFVHVPDGSSDVLYNVPVFTTTGLANAPHTLLIQMNTPNVTNVLFDYIAYTAEEDDGTTTITSLLALETASSDSSPTHFHSGRRGSHLPVGAIVGGILGGLAIVALVVTAVLYFRKRPQRRQGRPAMDDMEKQLRDSSGGSPSPFTQRDPGPLALSPSASVIEISTAHQESVPVASPGVSSEESSSWSDIPPPLPPKRDADAVASAKRAQRQAELAYQIKALEKEMRGLQADRNPEADAPTAESPTTRLASMAPGQMSKAALQEEISTLRDEVANLRRQLETERGAMEFAAVEEPPRYEGPAEGGQA</sequence>
<reference evidence="3" key="1">
    <citation type="submission" date="2022-11" db="EMBL/GenBank/DDBJ databases">
        <title>Genome Sequence of Cubamyces cubensis.</title>
        <authorList>
            <person name="Buettner E."/>
        </authorList>
    </citation>
    <scope>NUCLEOTIDE SEQUENCE</scope>
    <source>
        <strain evidence="3">MPL-01</strain>
    </source>
</reference>
<keyword evidence="2" id="KW-1133">Transmembrane helix</keyword>